<feature type="non-terminal residue" evidence="1">
    <location>
        <position position="32"/>
    </location>
</feature>
<dbReference type="AlphaFoldDB" id="A0A0F9QQL3"/>
<name>A0A0F9QQL3_9ZZZZ</name>
<sequence length="32" mass="3435">MTIEIDDSGTGDIIGDAFIGLLRKETGELIIK</sequence>
<gene>
    <name evidence="1" type="ORF">LCGC14_1065600</name>
</gene>
<evidence type="ECO:0000313" key="1">
    <source>
        <dbReference type="EMBL" id="KKN07563.1"/>
    </source>
</evidence>
<dbReference type="EMBL" id="LAZR01004556">
    <property type="protein sequence ID" value="KKN07563.1"/>
    <property type="molecule type" value="Genomic_DNA"/>
</dbReference>
<proteinExistence type="predicted"/>
<protein>
    <submittedName>
        <fullName evidence="1">Uncharacterized protein</fullName>
    </submittedName>
</protein>
<accession>A0A0F9QQL3</accession>
<organism evidence="1">
    <name type="scientific">marine sediment metagenome</name>
    <dbReference type="NCBI Taxonomy" id="412755"/>
    <lineage>
        <taxon>unclassified sequences</taxon>
        <taxon>metagenomes</taxon>
        <taxon>ecological metagenomes</taxon>
    </lineage>
</organism>
<reference evidence="1" key="1">
    <citation type="journal article" date="2015" name="Nature">
        <title>Complex archaea that bridge the gap between prokaryotes and eukaryotes.</title>
        <authorList>
            <person name="Spang A."/>
            <person name="Saw J.H."/>
            <person name="Jorgensen S.L."/>
            <person name="Zaremba-Niedzwiedzka K."/>
            <person name="Martijn J."/>
            <person name="Lind A.E."/>
            <person name="van Eijk R."/>
            <person name="Schleper C."/>
            <person name="Guy L."/>
            <person name="Ettema T.J."/>
        </authorList>
    </citation>
    <scope>NUCLEOTIDE SEQUENCE</scope>
</reference>
<comment type="caution">
    <text evidence="1">The sequence shown here is derived from an EMBL/GenBank/DDBJ whole genome shotgun (WGS) entry which is preliminary data.</text>
</comment>